<keyword evidence="1" id="KW-0378">Hydrolase</keyword>
<dbReference type="InterPro" id="IPR051058">
    <property type="entry name" value="GDSL_Est/Lipase"/>
</dbReference>
<organism evidence="2 3">
    <name type="scientific">Emericellopsis atlantica</name>
    <dbReference type="NCBI Taxonomy" id="2614577"/>
    <lineage>
        <taxon>Eukaryota</taxon>
        <taxon>Fungi</taxon>
        <taxon>Dikarya</taxon>
        <taxon>Ascomycota</taxon>
        <taxon>Pezizomycotina</taxon>
        <taxon>Sordariomycetes</taxon>
        <taxon>Hypocreomycetidae</taxon>
        <taxon>Hypocreales</taxon>
        <taxon>Bionectriaceae</taxon>
        <taxon>Emericellopsis</taxon>
    </lineage>
</organism>
<dbReference type="GO" id="GO:0016788">
    <property type="term" value="F:hydrolase activity, acting on ester bonds"/>
    <property type="evidence" value="ECO:0007669"/>
    <property type="project" value="InterPro"/>
</dbReference>
<dbReference type="PANTHER" id="PTHR45648">
    <property type="entry name" value="GDSL LIPASE/ACYLHYDROLASE FAMILY PROTEIN (AFU_ORTHOLOGUE AFUA_4G14700)"/>
    <property type="match status" value="1"/>
</dbReference>
<dbReference type="InterPro" id="IPR001087">
    <property type="entry name" value="GDSL"/>
</dbReference>
<dbReference type="Proteomes" id="UP000887229">
    <property type="component" value="Unassembled WGS sequence"/>
</dbReference>
<proteinExistence type="predicted"/>
<dbReference type="AlphaFoldDB" id="A0A9P7ZQT1"/>
<dbReference type="GeneID" id="70290962"/>
<dbReference type="CDD" id="cd01846">
    <property type="entry name" value="fatty_acyltransferase_like"/>
    <property type="match status" value="1"/>
</dbReference>
<dbReference type="Gene3D" id="3.40.50.1110">
    <property type="entry name" value="SGNH hydrolase"/>
    <property type="match status" value="1"/>
</dbReference>
<dbReference type="SUPFAM" id="SSF52266">
    <property type="entry name" value="SGNH hydrolase"/>
    <property type="match status" value="1"/>
</dbReference>
<evidence type="ECO:0000313" key="3">
    <source>
        <dbReference type="Proteomes" id="UP000887229"/>
    </source>
</evidence>
<comment type="caution">
    <text evidence="2">The sequence shown here is derived from an EMBL/GenBank/DDBJ whole genome shotgun (WGS) entry which is preliminary data.</text>
</comment>
<protein>
    <recommendedName>
        <fullName evidence="4">Carbohydrate esterase family 16 protein</fullName>
    </recommendedName>
</protein>
<dbReference type="PANTHER" id="PTHR45648:SF22">
    <property type="entry name" value="GDSL LIPASE_ACYLHYDROLASE FAMILY PROTEIN (AFU_ORTHOLOGUE AFUA_4G14700)"/>
    <property type="match status" value="1"/>
</dbReference>
<dbReference type="RefSeq" id="XP_046120522.1">
    <property type="nucleotide sequence ID" value="XM_046260059.1"/>
</dbReference>
<dbReference type="EMBL" id="MU251247">
    <property type="protein sequence ID" value="KAG9256598.1"/>
    <property type="molecule type" value="Genomic_DNA"/>
</dbReference>
<accession>A0A9P7ZQT1</accession>
<reference evidence="2" key="1">
    <citation type="journal article" date="2021" name="IMA Fungus">
        <title>Genomic characterization of three marine fungi, including Emericellopsis atlantica sp. nov. with signatures of a generalist lifestyle and marine biomass degradation.</title>
        <authorList>
            <person name="Hagestad O.C."/>
            <person name="Hou L."/>
            <person name="Andersen J.H."/>
            <person name="Hansen E.H."/>
            <person name="Altermark B."/>
            <person name="Li C."/>
            <person name="Kuhnert E."/>
            <person name="Cox R.J."/>
            <person name="Crous P.W."/>
            <person name="Spatafora J.W."/>
            <person name="Lail K."/>
            <person name="Amirebrahimi M."/>
            <person name="Lipzen A."/>
            <person name="Pangilinan J."/>
            <person name="Andreopoulos W."/>
            <person name="Hayes R.D."/>
            <person name="Ng V."/>
            <person name="Grigoriev I.V."/>
            <person name="Jackson S.A."/>
            <person name="Sutton T.D.S."/>
            <person name="Dobson A.D.W."/>
            <person name="Rama T."/>
        </authorList>
    </citation>
    <scope>NUCLEOTIDE SEQUENCE</scope>
    <source>
        <strain evidence="2">TS7</strain>
    </source>
</reference>
<dbReference type="OrthoDB" id="1600564at2759"/>
<dbReference type="Pfam" id="PF00657">
    <property type="entry name" value="Lipase_GDSL"/>
    <property type="match status" value="1"/>
</dbReference>
<evidence type="ECO:0000256" key="1">
    <source>
        <dbReference type="ARBA" id="ARBA00022801"/>
    </source>
</evidence>
<evidence type="ECO:0008006" key="4">
    <source>
        <dbReference type="Google" id="ProtNLM"/>
    </source>
</evidence>
<evidence type="ECO:0000313" key="2">
    <source>
        <dbReference type="EMBL" id="KAG9256598.1"/>
    </source>
</evidence>
<keyword evidence="3" id="KW-1185">Reference proteome</keyword>
<dbReference type="InterPro" id="IPR036514">
    <property type="entry name" value="SGNH_hydro_sf"/>
</dbReference>
<name>A0A9P7ZQT1_9HYPO</name>
<gene>
    <name evidence="2" type="ORF">F5Z01DRAFT_478951</name>
</gene>
<sequence length="317" mass="34804">MDVTSCTPYYLLTIYIYTPLNMYKSLSLLTALLGAAIAQDVTYLFTFGDSYTQTGFEISGEKPSAANPVGNPPLPGWTTSGGLNWVGYMVSLYNTSTVLSYNFAYGGATVDSDIIAPYDPSVVSFKEQIAIFSDNLVPQPDYAPWTANNSIVGIWIGINDIGNSWWEATRDEIYERVMAVYSDQLQILYDAGLRDFFLLNVPPTDKTPLMSSNGQPLVDAIADFNSRVDTLLADFKAANEGVRGVIVDTHPPFNEAINNPQRYGASDAMCISPDGGCLWYNDYHPYTEIQRLTGAQVARVWGAPFACVDSVLCSNCR</sequence>